<sequence>MTLDGKVCSNTSFASKEKIWNNALLQSVSLKTNGRNLSMSTFTHFFMLVFASGPALVNILPTLVVGSPMHWFPLLPWKFRRSSMTGKEITPEVAFASGTKVSKCLSP</sequence>
<keyword evidence="1" id="KW-1133">Transmembrane helix</keyword>
<keyword evidence="1" id="KW-0472">Membrane</keyword>
<dbReference type="EMBL" id="MU150408">
    <property type="protein sequence ID" value="KAF9456705.1"/>
    <property type="molecule type" value="Genomic_DNA"/>
</dbReference>
<comment type="caution">
    <text evidence="2">The sequence shown here is derived from an EMBL/GenBank/DDBJ whole genome shotgun (WGS) entry which is preliminary data.</text>
</comment>
<gene>
    <name evidence="2" type="ORF">BDZ94DRAFT_1275022</name>
</gene>
<proteinExistence type="predicted"/>
<reference evidence="2" key="1">
    <citation type="submission" date="2020-11" db="EMBL/GenBank/DDBJ databases">
        <authorList>
            <consortium name="DOE Joint Genome Institute"/>
            <person name="Ahrendt S."/>
            <person name="Riley R."/>
            <person name="Andreopoulos W."/>
            <person name="Labutti K."/>
            <person name="Pangilinan J."/>
            <person name="Ruiz-Duenas F.J."/>
            <person name="Barrasa J.M."/>
            <person name="Sanchez-Garcia M."/>
            <person name="Camarero S."/>
            <person name="Miyauchi S."/>
            <person name="Serrano A."/>
            <person name="Linde D."/>
            <person name="Babiker R."/>
            <person name="Drula E."/>
            <person name="Ayuso-Fernandez I."/>
            <person name="Pacheco R."/>
            <person name="Padilla G."/>
            <person name="Ferreira P."/>
            <person name="Barriuso J."/>
            <person name="Kellner H."/>
            <person name="Castanera R."/>
            <person name="Alfaro M."/>
            <person name="Ramirez L."/>
            <person name="Pisabarro A.G."/>
            <person name="Kuo A."/>
            <person name="Tritt A."/>
            <person name="Lipzen A."/>
            <person name="He G."/>
            <person name="Yan M."/>
            <person name="Ng V."/>
            <person name="Cullen D."/>
            <person name="Martin F."/>
            <person name="Rosso M.-N."/>
            <person name="Henrissat B."/>
            <person name="Hibbett D."/>
            <person name="Martinez A.T."/>
            <person name="Grigoriev I.V."/>
        </authorList>
    </citation>
    <scope>NUCLEOTIDE SEQUENCE</scope>
    <source>
        <strain evidence="2">CBS 247.69</strain>
    </source>
</reference>
<keyword evidence="3" id="KW-1185">Reference proteome</keyword>
<evidence type="ECO:0000256" key="1">
    <source>
        <dbReference type="SAM" id="Phobius"/>
    </source>
</evidence>
<organism evidence="2 3">
    <name type="scientific">Collybia nuda</name>
    <dbReference type="NCBI Taxonomy" id="64659"/>
    <lineage>
        <taxon>Eukaryota</taxon>
        <taxon>Fungi</taxon>
        <taxon>Dikarya</taxon>
        <taxon>Basidiomycota</taxon>
        <taxon>Agaricomycotina</taxon>
        <taxon>Agaricomycetes</taxon>
        <taxon>Agaricomycetidae</taxon>
        <taxon>Agaricales</taxon>
        <taxon>Tricholomatineae</taxon>
        <taxon>Clitocybaceae</taxon>
        <taxon>Collybia</taxon>
    </lineage>
</organism>
<accession>A0A9P5XTS1</accession>
<evidence type="ECO:0000313" key="2">
    <source>
        <dbReference type="EMBL" id="KAF9456705.1"/>
    </source>
</evidence>
<feature type="transmembrane region" description="Helical" evidence="1">
    <location>
        <begin position="45"/>
        <end position="72"/>
    </location>
</feature>
<dbReference type="AlphaFoldDB" id="A0A9P5XTS1"/>
<evidence type="ECO:0000313" key="3">
    <source>
        <dbReference type="Proteomes" id="UP000807353"/>
    </source>
</evidence>
<name>A0A9P5XTS1_9AGAR</name>
<dbReference type="Proteomes" id="UP000807353">
    <property type="component" value="Unassembled WGS sequence"/>
</dbReference>
<keyword evidence="1" id="KW-0812">Transmembrane</keyword>
<protein>
    <submittedName>
        <fullName evidence="2">Uncharacterized protein</fullName>
    </submittedName>
</protein>